<dbReference type="Pfam" id="PF05962">
    <property type="entry name" value="HutD"/>
    <property type="match status" value="1"/>
</dbReference>
<gene>
    <name evidence="1" type="primary">ves_2</name>
    <name evidence="1" type="ORF">NCTC11214_04744</name>
</gene>
<dbReference type="KEGG" id="sof:NCTC11214_04744"/>
<dbReference type="AlphaFoldDB" id="A0A3S4HST2"/>
<dbReference type="InterPro" id="IPR014710">
    <property type="entry name" value="RmlC-like_jellyroll"/>
</dbReference>
<accession>A0A3S4HST2</accession>
<evidence type="ECO:0000313" key="1">
    <source>
        <dbReference type="EMBL" id="VDZ63984.1"/>
    </source>
</evidence>
<evidence type="ECO:0000313" key="2">
    <source>
        <dbReference type="Proteomes" id="UP000281391"/>
    </source>
</evidence>
<dbReference type="Proteomes" id="UP000281391">
    <property type="component" value="Chromosome"/>
</dbReference>
<proteinExistence type="predicted"/>
<name>A0A3S4HST2_SEROD</name>
<reference evidence="1 2" key="1">
    <citation type="submission" date="2018-12" db="EMBL/GenBank/DDBJ databases">
        <authorList>
            <consortium name="Pathogen Informatics"/>
        </authorList>
    </citation>
    <scope>NUCLEOTIDE SEQUENCE [LARGE SCALE GENOMIC DNA]</scope>
    <source>
        <strain evidence="1 2">NCTC11214</strain>
    </source>
</reference>
<dbReference type="PANTHER" id="PTHR37943">
    <property type="entry name" value="PROTEIN VES"/>
    <property type="match status" value="1"/>
</dbReference>
<dbReference type="Gene3D" id="2.60.120.10">
    <property type="entry name" value="Jelly Rolls"/>
    <property type="match status" value="1"/>
</dbReference>
<dbReference type="InterPro" id="IPR010282">
    <property type="entry name" value="Uncharacterised_HutD/Ves"/>
</dbReference>
<sequence length="80" mass="8849">MPFNRFEFKQLPVSPWRNGGGETREIVSLPLGNADFDWRASIATIAQAGRFLPSAASIVRSHCWKATACIYTAPVRSIIV</sequence>
<dbReference type="InterPro" id="IPR011051">
    <property type="entry name" value="RmlC_Cupin_sf"/>
</dbReference>
<dbReference type="SUPFAM" id="SSF51182">
    <property type="entry name" value="RmlC-like cupins"/>
    <property type="match status" value="1"/>
</dbReference>
<dbReference type="PANTHER" id="PTHR37943:SF1">
    <property type="entry name" value="PROTEIN VES"/>
    <property type="match status" value="1"/>
</dbReference>
<protein>
    <submittedName>
        <fullName evidence="1">Various environmental stresses-induced protein</fullName>
    </submittedName>
</protein>
<dbReference type="EMBL" id="LR134117">
    <property type="protein sequence ID" value="VDZ63984.1"/>
    <property type="molecule type" value="Genomic_DNA"/>
</dbReference>
<organism evidence="1 2">
    <name type="scientific">Serratia odorifera</name>
    <dbReference type="NCBI Taxonomy" id="618"/>
    <lineage>
        <taxon>Bacteria</taxon>
        <taxon>Pseudomonadati</taxon>
        <taxon>Pseudomonadota</taxon>
        <taxon>Gammaproteobacteria</taxon>
        <taxon>Enterobacterales</taxon>
        <taxon>Yersiniaceae</taxon>
        <taxon>Serratia</taxon>
    </lineage>
</organism>